<comment type="caution">
    <text evidence="6">Lacks conserved residue(s) required for the propagation of feature annotation.</text>
</comment>
<dbReference type="Pfam" id="PF00907">
    <property type="entry name" value="T-box"/>
    <property type="match status" value="1"/>
</dbReference>
<dbReference type="PANTHER" id="PTHR11267">
    <property type="entry name" value="T-BOX PROTEIN-RELATED"/>
    <property type="match status" value="1"/>
</dbReference>
<keyword evidence="10" id="KW-1185">Reference proteome</keyword>
<feature type="compositionally biased region" description="Low complexity" evidence="7">
    <location>
        <begin position="198"/>
        <end position="210"/>
    </location>
</feature>
<dbReference type="GO" id="GO:0045893">
    <property type="term" value="P:positive regulation of DNA-templated transcription"/>
    <property type="evidence" value="ECO:0007669"/>
    <property type="project" value="InterPro"/>
</dbReference>
<evidence type="ECO:0000256" key="5">
    <source>
        <dbReference type="ARBA" id="ARBA00023242"/>
    </source>
</evidence>
<feature type="compositionally biased region" description="Polar residues" evidence="7">
    <location>
        <begin position="637"/>
        <end position="646"/>
    </location>
</feature>
<dbReference type="PROSITE" id="PS50252">
    <property type="entry name" value="TBOX_3"/>
    <property type="match status" value="1"/>
</dbReference>
<dbReference type="EnsemblMetazoa" id="XM_038195594.1">
    <property type="protein sequence ID" value="XP_038051522.1"/>
    <property type="gene ID" value="LOC119724510"/>
</dbReference>
<dbReference type="GO" id="GO:0000981">
    <property type="term" value="F:DNA-binding transcription factor activity, RNA polymerase II-specific"/>
    <property type="evidence" value="ECO:0007669"/>
    <property type="project" value="TreeGrafter"/>
</dbReference>
<reference evidence="9" key="1">
    <citation type="submission" date="2022-11" db="UniProtKB">
        <authorList>
            <consortium name="EnsemblMetazoa"/>
        </authorList>
    </citation>
    <scope>IDENTIFICATION</scope>
</reference>
<dbReference type="CDD" id="cd20194">
    <property type="entry name" value="T-box_TBR1_2_21-like"/>
    <property type="match status" value="1"/>
</dbReference>
<feature type="region of interest" description="Disordered" evidence="7">
    <location>
        <begin position="637"/>
        <end position="687"/>
    </location>
</feature>
<dbReference type="OrthoDB" id="7442607at2759"/>
<feature type="region of interest" description="Disordered" evidence="7">
    <location>
        <begin position="494"/>
        <end position="516"/>
    </location>
</feature>
<evidence type="ECO:0000313" key="10">
    <source>
        <dbReference type="Proteomes" id="UP000887568"/>
    </source>
</evidence>
<evidence type="ECO:0000256" key="6">
    <source>
        <dbReference type="PROSITE-ProRule" id="PRU00201"/>
    </source>
</evidence>
<evidence type="ECO:0000256" key="1">
    <source>
        <dbReference type="ARBA" id="ARBA00004123"/>
    </source>
</evidence>
<dbReference type="SMART" id="SM00425">
    <property type="entry name" value="TBOX"/>
    <property type="match status" value="1"/>
</dbReference>
<evidence type="ECO:0000256" key="2">
    <source>
        <dbReference type="ARBA" id="ARBA00023015"/>
    </source>
</evidence>
<dbReference type="Gene3D" id="2.60.40.820">
    <property type="entry name" value="Transcription factor, T-box"/>
    <property type="match status" value="1"/>
</dbReference>
<dbReference type="InterPro" id="IPR008967">
    <property type="entry name" value="p53-like_TF_DNA-bd_sf"/>
</dbReference>
<dbReference type="GO" id="GO:0005634">
    <property type="term" value="C:nucleus"/>
    <property type="evidence" value="ECO:0007669"/>
    <property type="project" value="UniProtKB-SubCell"/>
</dbReference>
<evidence type="ECO:0000256" key="4">
    <source>
        <dbReference type="ARBA" id="ARBA00023163"/>
    </source>
</evidence>
<keyword evidence="3 6" id="KW-0238">DNA-binding</keyword>
<dbReference type="Proteomes" id="UP000887568">
    <property type="component" value="Unplaced"/>
</dbReference>
<keyword evidence="5 6" id="KW-0539">Nucleus</keyword>
<dbReference type="InterPro" id="IPR036960">
    <property type="entry name" value="T-box_sf"/>
</dbReference>
<dbReference type="RefSeq" id="XP_038051522.1">
    <property type="nucleotide sequence ID" value="XM_038195594.1"/>
</dbReference>
<accession>A0A913ZIA7</accession>
<dbReference type="SUPFAM" id="SSF49417">
    <property type="entry name" value="p53-like transcription factors"/>
    <property type="match status" value="1"/>
</dbReference>
<feature type="compositionally biased region" description="Polar residues" evidence="7">
    <location>
        <begin position="167"/>
        <end position="179"/>
    </location>
</feature>
<dbReference type="PROSITE" id="PS01283">
    <property type="entry name" value="TBOX_1"/>
    <property type="match status" value="1"/>
</dbReference>
<dbReference type="GO" id="GO:0000978">
    <property type="term" value="F:RNA polymerase II cis-regulatory region sequence-specific DNA binding"/>
    <property type="evidence" value="ECO:0007669"/>
    <property type="project" value="InterPro"/>
</dbReference>
<organism evidence="9 10">
    <name type="scientific">Patiria miniata</name>
    <name type="common">Bat star</name>
    <name type="synonym">Asterina miniata</name>
    <dbReference type="NCBI Taxonomy" id="46514"/>
    <lineage>
        <taxon>Eukaryota</taxon>
        <taxon>Metazoa</taxon>
        <taxon>Echinodermata</taxon>
        <taxon>Eleutherozoa</taxon>
        <taxon>Asterozoa</taxon>
        <taxon>Asteroidea</taxon>
        <taxon>Valvatacea</taxon>
        <taxon>Valvatida</taxon>
        <taxon>Asterinidae</taxon>
        <taxon>Patiria</taxon>
    </lineage>
</organism>
<dbReference type="InterPro" id="IPR018186">
    <property type="entry name" value="TF_T-box_CS"/>
</dbReference>
<feature type="compositionally biased region" description="Polar residues" evidence="7">
    <location>
        <begin position="79"/>
        <end position="88"/>
    </location>
</feature>
<dbReference type="InterPro" id="IPR001699">
    <property type="entry name" value="TF_T-box"/>
</dbReference>
<comment type="subcellular location">
    <subcellularLocation>
        <location evidence="1 6">Nucleus</location>
    </subcellularLocation>
</comment>
<feature type="compositionally biased region" description="Low complexity" evidence="7">
    <location>
        <begin position="180"/>
        <end position="191"/>
    </location>
</feature>
<dbReference type="PRINTS" id="PR00937">
    <property type="entry name" value="TBOX"/>
</dbReference>
<dbReference type="GeneID" id="119724510"/>
<feature type="compositionally biased region" description="Polar residues" evidence="7">
    <location>
        <begin position="37"/>
        <end position="61"/>
    </location>
</feature>
<feature type="compositionally biased region" description="Basic and acidic residues" evidence="7">
    <location>
        <begin position="600"/>
        <end position="612"/>
    </location>
</feature>
<evidence type="ECO:0000313" key="9">
    <source>
        <dbReference type="EnsemblMetazoa" id="XP_038051522.1"/>
    </source>
</evidence>
<sequence length="761" mass="83066">MLRREFYSNVSHVEQGERYTVSHHGATEDTRQGGNDHLQNTPARSNASTDYSTQSLSNQAGMQPAPRGTSMVTEGHVARSQQPLTVNTDCFRGTDQPNATPHPQADPARYAYDSHFHPNTEIANFQTPQMHNYHPYHPNMYHHQYQMHNPSPLHHLQQTRVGQMIYQTDPANPSGFPQASPSDLSTTSSQSYYHTGRSSPSVSSSTCSSPVELEDLSVPAKTRPADGFTNLQRTTCPDFSIPSTEQCMQELTPRIRPPSAEQQAPSIGASPPQEFSKASVFLCNSELWRKFHEHRTEMIITKQGRRMFPQLVFRLSGLNPAAHYNVFVDMVIADPNSWKFQSGKWVATGKSDGVPRATGIFKHPDSPNTGEHWMRQDIAFSKLKLTNNRGKDSGYLVINSMHIYQPRIHVLDLTGARVLQTHSFPETQFIGVTAYQNTDITQLKIDHNPFAKGFRDNYDSFATRERLSYVASLQEQRNRTKPAQCPAANAIIPSDTTGFPCQTNPTQRSNGQHEGRPLPMKLIRASEPSSSTNLAPACNSGSGMSGHAICSDSAPSSTIRHSPKSIGGREGALPNLGALNNSGHPGSVLDTPPNQSPHGGCERSNDKHTPAHKLGEGLGCGMLECGEIPWLNTPPSVCSSDNSNPDLPSAKRLRISPAGSGSPSVTSGTSLFTSGSSAAPSPPLLTTAPTAHIAPGLDSTLSTEGVVQCSNRSLVMPQPYYGVGGSFAYQNDSHMGYSYMGQTRQELNLATSAPYYYQQNN</sequence>
<dbReference type="OMA" id="HEHRTEM"/>
<feature type="compositionally biased region" description="Low complexity" evidence="7">
    <location>
        <begin position="656"/>
        <end position="687"/>
    </location>
</feature>
<dbReference type="PANTHER" id="PTHR11267:SF201">
    <property type="entry name" value="T-BOX DOMAIN-CONTAINING PROTEIN"/>
    <property type="match status" value="1"/>
</dbReference>
<feature type="region of interest" description="Disordered" evidence="7">
    <location>
        <begin position="167"/>
        <end position="210"/>
    </location>
</feature>
<feature type="compositionally biased region" description="Polar residues" evidence="7">
    <location>
        <begin position="494"/>
        <end position="510"/>
    </location>
</feature>
<proteinExistence type="predicted"/>
<protein>
    <recommendedName>
        <fullName evidence="8">T-box domain-containing protein</fullName>
    </recommendedName>
</protein>
<feature type="region of interest" description="Disordered" evidence="7">
    <location>
        <begin position="26"/>
        <end position="108"/>
    </location>
</feature>
<feature type="domain" description="T-box" evidence="8">
    <location>
        <begin position="282"/>
        <end position="456"/>
    </location>
</feature>
<dbReference type="GO" id="GO:0000785">
    <property type="term" value="C:chromatin"/>
    <property type="evidence" value="ECO:0007669"/>
    <property type="project" value="TreeGrafter"/>
</dbReference>
<dbReference type="GO" id="GO:0001708">
    <property type="term" value="P:cell fate specification"/>
    <property type="evidence" value="ECO:0007669"/>
    <property type="project" value="TreeGrafter"/>
</dbReference>
<keyword evidence="2" id="KW-0805">Transcription regulation</keyword>
<dbReference type="InterPro" id="IPR046360">
    <property type="entry name" value="T-box_DNA-bd"/>
</dbReference>
<keyword evidence="4" id="KW-0804">Transcription</keyword>
<name>A0A913ZIA7_PATMI</name>
<evidence type="ECO:0000256" key="7">
    <source>
        <dbReference type="SAM" id="MobiDB-lite"/>
    </source>
</evidence>
<evidence type="ECO:0000259" key="8">
    <source>
        <dbReference type="PROSITE" id="PS50252"/>
    </source>
</evidence>
<feature type="region of interest" description="Disordered" evidence="7">
    <location>
        <begin position="545"/>
        <end position="612"/>
    </location>
</feature>
<dbReference type="AlphaFoldDB" id="A0A913ZIA7"/>
<evidence type="ECO:0000256" key="3">
    <source>
        <dbReference type="ARBA" id="ARBA00023125"/>
    </source>
</evidence>